<dbReference type="PROSITE" id="PS50173">
    <property type="entry name" value="UMUC"/>
    <property type="match status" value="1"/>
</dbReference>
<dbReference type="OrthoDB" id="5723at2759"/>
<dbReference type="InterPro" id="IPR036775">
    <property type="entry name" value="DNA_pol_Y-fam_lit_finger_sf"/>
</dbReference>
<dbReference type="InterPro" id="IPR041298">
    <property type="entry name" value="UBZ3"/>
</dbReference>
<evidence type="ECO:0000256" key="11">
    <source>
        <dbReference type="ARBA" id="ARBA00022833"/>
    </source>
</evidence>
<evidence type="ECO:0000259" key="19">
    <source>
        <dbReference type="PROSITE" id="PS51907"/>
    </source>
</evidence>
<evidence type="ECO:0000313" key="20">
    <source>
        <dbReference type="EMBL" id="KOC59820.1"/>
    </source>
</evidence>
<feature type="domain" description="UBZ3-type" evidence="19">
    <location>
        <begin position="732"/>
        <end position="766"/>
    </location>
</feature>
<dbReference type="SUPFAM" id="SSF100879">
    <property type="entry name" value="Lesion bypass DNA polymerase (Y-family), little finger domain"/>
    <property type="match status" value="1"/>
</dbReference>
<reference evidence="20 21" key="1">
    <citation type="submission" date="2015-07" db="EMBL/GenBank/DDBJ databases">
        <title>The genome of Habropoda laboriosa.</title>
        <authorList>
            <person name="Pan H."/>
            <person name="Kapheim K."/>
        </authorList>
    </citation>
    <scope>NUCLEOTIDE SEQUENCE [LARGE SCALE GENOMIC DNA]</scope>
    <source>
        <strain evidence="20">0110345459</strain>
    </source>
</reference>
<dbReference type="FunFam" id="1.10.150.20:FF:000014">
    <property type="entry name" value="Polymerase (DNA directed), eta"/>
    <property type="match status" value="1"/>
</dbReference>
<evidence type="ECO:0000256" key="8">
    <source>
        <dbReference type="ARBA" id="ARBA00022723"/>
    </source>
</evidence>
<evidence type="ECO:0000259" key="18">
    <source>
        <dbReference type="PROSITE" id="PS50173"/>
    </source>
</evidence>
<keyword evidence="13" id="KW-0234">DNA repair</keyword>
<dbReference type="Pfam" id="PF00817">
    <property type="entry name" value="IMS"/>
    <property type="match status" value="1"/>
</dbReference>
<evidence type="ECO:0000256" key="6">
    <source>
        <dbReference type="ARBA" id="ARBA00022679"/>
    </source>
</evidence>
<dbReference type="Proteomes" id="UP000053825">
    <property type="component" value="Unassembled WGS sequence"/>
</dbReference>
<dbReference type="Gene3D" id="1.10.150.20">
    <property type="entry name" value="5' to 3' exonuclease, C-terminal subdomain"/>
    <property type="match status" value="1"/>
</dbReference>
<dbReference type="SUPFAM" id="SSF56672">
    <property type="entry name" value="DNA/RNA polymerases"/>
    <property type="match status" value="1"/>
</dbReference>
<evidence type="ECO:0000256" key="10">
    <source>
        <dbReference type="ARBA" id="ARBA00022771"/>
    </source>
</evidence>
<dbReference type="GO" id="GO:0042276">
    <property type="term" value="P:error-prone translesion synthesis"/>
    <property type="evidence" value="ECO:0007669"/>
    <property type="project" value="TreeGrafter"/>
</dbReference>
<name>A0A0L7QMI7_9HYME</name>
<comment type="catalytic activity">
    <reaction evidence="16">
        <text>DNA(n) + a 2'-deoxyribonucleoside 5'-triphosphate = DNA(n+1) + diphosphate</text>
        <dbReference type="Rhea" id="RHEA:22508"/>
        <dbReference type="Rhea" id="RHEA-COMP:17339"/>
        <dbReference type="Rhea" id="RHEA-COMP:17340"/>
        <dbReference type="ChEBI" id="CHEBI:33019"/>
        <dbReference type="ChEBI" id="CHEBI:61560"/>
        <dbReference type="ChEBI" id="CHEBI:173112"/>
        <dbReference type="EC" id="2.7.7.7"/>
    </reaction>
</comment>
<dbReference type="STRING" id="597456.A0A0L7QMI7"/>
<keyword evidence="6" id="KW-0808">Transferase</keyword>
<keyword evidence="12" id="KW-0460">Magnesium</keyword>
<keyword evidence="8" id="KW-0479">Metal-binding</keyword>
<dbReference type="InterPro" id="IPR043502">
    <property type="entry name" value="DNA/RNA_pol_sf"/>
</dbReference>
<dbReference type="FunFam" id="3.40.1170.60:FF:000003">
    <property type="entry name" value="DNA polymerase eta"/>
    <property type="match status" value="1"/>
</dbReference>
<evidence type="ECO:0000256" key="2">
    <source>
        <dbReference type="ARBA" id="ARBA00001946"/>
    </source>
</evidence>
<dbReference type="InterPro" id="IPR001126">
    <property type="entry name" value="UmuC"/>
</dbReference>
<evidence type="ECO:0000256" key="9">
    <source>
        <dbReference type="ARBA" id="ARBA00022763"/>
    </source>
</evidence>
<keyword evidence="10" id="KW-0863">Zinc-finger</keyword>
<dbReference type="Gene3D" id="3.30.70.270">
    <property type="match status" value="1"/>
</dbReference>
<gene>
    <name evidence="20" type="ORF">WH47_10449</name>
</gene>
<dbReference type="GO" id="GO:0003887">
    <property type="term" value="F:DNA-directed DNA polymerase activity"/>
    <property type="evidence" value="ECO:0007669"/>
    <property type="project" value="UniProtKB-EC"/>
</dbReference>
<keyword evidence="11" id="KW-0862">Zinc</keyword>
<proteinExistence type="inferred from homology"/>
<evidence type="ECO:0000256" key="7">
    <source>
        <dbReference type="ARBA" id="ARBA00022695"/>
    </source>
</evidence>
<dbReference type="GO" id="GO:0035861">
    <property type="term" value="C:site of double-strand break"/>
    <property type="evidence" value="ECO:0007669"/>
    <property type="project" value="TreeGrafter"/>
</dbReference>
<evidence type="ECO:0000256" key="12">
    <source>
        <dbReference type="ARBA" id="ARBA00022842"/>
    </source>
</evidence>
<dbReference type="EC" id="2.7.7.7" evidence="5"/>
<feature type="region of interest" description="Disordered" evidence="17">
    <location>
        <begin position="683"/>
        <end position="718"/>
    </location>
</feature>
<accession>A0A0L7QMI7</accession>
<keyword evidence="14" id="KW-0539">Nucleus</keyword>
<dbReference type="PIRSF" id="PIRSF036603">
    <property type="entry name" value="DPol_eta"/>
    <property type="match status" value="1"/>
</dbReference>
<dbReference type="InterPro" id="IPR052230">
    <property type="entry name" value="DNA_polymerase_eta"/>
</dbReference>
<evidence type="ECO:0000256" key="3">
    <source>
        <dbReference type="ARBA" id="ARBA00004123"/>
    </source>
</evidence>
<dbReference type="InterPro" id="IPR017961">
    <property type="entry name" value="DNA_pol_Y-fam_little_finger"/>
</dbReference>
<dbReference type="GO" id="GO:0005634">
    <property type="term" value="C:nucleus"/>
    <property type="evidence" value="ECO:0007669"/>
    <property type="project" value="UniProtKB-SubCell"/>
</dbReference>
<sequence>MANSYNDRIVVLIDMDCFFCQVETKLQPEYTEKPLAVVQYNQWQLGGIIAVNYEAREYGVTRHMRGEEAKEKCPNLILASVPCLRGKADTSRYRSAGRDVIDVIKQHCNIIERASVDEAYLDVTDIVNTRMSTNSNSLEYLVTKLSHTFVVGYTEVGKNNEEERSQGTRTWITNVFKELEDVQAQKLAIAGIIVEEIRSDIFNKTGFKCSAGIAQNKILAKLACGLHKPNQQTILPATAVSSLYSTLPIKKVRNLGGKFGDIVIESLNCNVMGDLLQYSLQYLQKRFDDKTGLWLHNIARGIDNEPVTTRLVSKSIGACKKFPGKQAITSLDLLQHWAGELSAEVCERLEQDLAENERRATLVTICYHYYQNKTTVSQSRSYILNSYKPEKMATRCVEIVSKSTQHPIAYLGISAGKFIPAKGSKNFRNFFKSSKLEYHQEINVQTEITHSVNNATEAITNNLNLNKITNIDSNNDEVNVARNKLKDIQNSSKFSVQLNEEILNTQTEWSPTSTRLNNLINSLNERNKKKVLYEKKASSSNLNNSLDQNDFKESFFMTAFNSKESKLKDTHTYNTELIELNNNRNMYIECENLNENNIKKDEEDNSDGELDVNSREYNYKKCMDNKNGKESSSANVKLDKSNKATSMQKIIKLEEIFPDLNNIDPTVVALLPSDLQEQAKSYMSAQNKKNNTKKISVKISKGKGKSKTNTSKRKKNNDISSFLIKRNSSYFTEIPSKQCLQCYQMIPISKYLEHCDFHVAESLQREINNSILQSVNVKRKVDIVDKDVNSIKRPPNEDISKISME</sequence>
<dbReference type="GO" id="GO:0009411">
    <property type="term" value="P:response to UV"/>
    <property type="evidence" value="ECO:0007669"/>
    <property type="project" value="UniProtKB-ARBA"/>
</dbReference>
<dbReference type="AlphaFoldDB" id="A0A0L7QMI7"/>
<comment type="similarity">
    <text evidence="4">Belongs to the DNA polymerase type-Y family.</text>
</comment>
<keyword evidence="7" id="KW-0548">Nucleotidyltransferase</keyword>
<evidence type="ECO:0000256" key="15">
    <source>
        <dbReference type="ARBA" id="ARBA00044975"/>
    </source>
</evidence>
<evidence type="ECO:0000256" key="4">
    <source>
        <dbReference type="ARBA" id="ARBA00010945"/>
    </source>
</evidence>
<dbReference type="InterPro" id="IPR043128">
    <property type="entry name" value="Rev_trsase/Diguanyl_cyclase"/>
</dbReference>
<keyword evidence="21" id="KW-1185">Reference proteome</keyword>
<dbReference type="Pfam" id="PF11799">
    <property type="entry name" value="IMS_C"/>
    <property type="match status" value="1"/>
</dbReference>
<evidence type="ECO:0000256" key="17">
    <source>
        <dbReference type="SAM" id="MobiDB-lite"/>
    </source>
</evidence>
<evidence type="ECO:0000256" key="13">
    <source>
        <dbReference type="ARBA" id="ARBA00023204"/>
    </source>
</evidence>
<evidence type="ECO:0000256" key="5">
    <source>
        <dbReference type="ARBA" id="ARBA00012417"/>
    </source>
</evidence>
<feature type="compositionally biased region" description="Basic residues" evidence="17">
    <location>
        <begin position="690"/>
        <end position="715"/>
    </location>
</feature>
<evidence type="ECO:0000313" key="21">
    <source>
        <dbReference type="Proteomes" id="UP000053825"/>
    </source>
</evidence>
<comment type="cofactor">
    <cofactor evidence="2">
        <name>Mg(2+)</name>
        <dbReference type="ChEBI" id="CHEBI:18420"/>
    </cofactor>
</comment>
<dbReference type="PANTHER" id="PTHR45873">
    <property type="entry name" value="DNA POLYMERASE ETA"/>
    <property type="match status" value="1"/>
</dbReference>
<comment type="cofactor">
    <cofactor evidence="1">
        <name>Mn(2+)</name>
        <dbReference type="ChEBI" id="CHEBI:29035"/>
    </cofactor>
</comment>
<keyword evidence="9" id="KW-0227">DNA damage</keyword>
<feature type="domain" description="UmuC" evidence="18">
    <location>
        <begin position="10"/>
        <end position="256"/>
    </location>
</feature>
<organism evidence="20 21">
    <name type="scientific">Habropoda laboriosa</name>
    <dbReference type="NCBI Taxonomy" id="597456"/>
    <lineage>
        <taxon>Eukaryota</taxon>
        <taxon>Metazoa</taxon>
        <taxon>Ecdysozoa</taxon>
        <taxon>Arthropoda</taxon>
        <taxon>Hexapoda</taxon>
        <taxon>Insecta</taxon>
        <taxon>Pterygota</taxon>
        <taxon>Neoptera</taxon>
        <taxon>Endopterygota</taxon>
        <taxon>Hymenoptera</taxon>
        <taxon>Apocrita</taxon>
        <taxon>Aculeata</taxon>
        <taxon>Apoidea</taxon>
        <taxon>Anthophila</taxon>
        <taxon>Apidae</taxon>
        <taxon>Habropoda</taxon>
    </lineage>
</organism>
<dbReference type="Pfam" id="PF18439">
    <property type="entry name" value="zf_UBZ"/>
    <property type="match status" value="1"/>
</dbReference>
<dbReference type="GO" id="GO:0005657">
    <property type="term" value="C:replication fork"/>
    <property type="evidence" value="ECO:0007669"/>
    <property type="project" value="TreeGrafter"/>
</dbReference>
<dbReference type="GO" id="GO:0003684">
    <property type="term" value="F:damaged DNA binding"/>
    <property type="evidence" value="ECO:0007669"/>
    <property type="project" value="InterPro"/>
</dbReference>
<evidence type="ECO:0000256" key="14">
    <source>
        <dbReference type="ARBA" id="ARBA00023242"/>
    </source>
</evidence>
<dbReference type="Gene3D" id="3.30.1490.100">
    <property type="entry name" value="DNA polymerase, Y-family, little finger domain"/>
    <property type="match status" value="1"/>
</dbReference>
<protein>
    <recommendedName>
        <fullName evidence="15">DNA polymerase eta</fullName>
        <ecNumber evidence="5">2.7.7.7</ecNumber>
    </recommendedName>
</protein>
<dbReference type="PANTHER" id="PTHR45873:SF1">
    <property type="entry name" value="DNA POLYMERASE ETA"/>
    <property type="match status" value="1"/>
</dbReference>
<evidence type="ECO:0000256" key="1">
    <source>
        <dbReference type="ARBA" id="ARBA00001936"/>
    </source>
</evidence>
<dbReference type="Gene3D" id="3.40.1170.60">
    <property type="match status" value="1"/>
</dbReference>
<dbReference type="GO" id="GO:0006281">
    <property type="term" value="P:DNA repair"/>
    <property type="evidence" value="ECO:0007669"/>
    <property type="project" value="UniProtKB-KW"/>
</dbReference>
<comment type="subcellular location">
    <subcellularLocation>
        <location evidence="3">Nucleus</location>
    </subcellularLocation>
</comment>
<dbReference type="Pfam" id="PF21704">
    <property type="entry name" value="POLH-Rev1_HhH"/>
    <property type="match status" value="1"/>
</dbReference>
<evidence type="ECO:0000256" key="16">
    <source>
        <dbReference type="ARBA" id="ARBA00049244"/>
    </source>
</evidence>
<dbReference type="PROSITE" id="PS51907">
    <property type="entry name" value="ZF_UBZ3"/>
    <property type="match status" value="1"/>
</dbReference>
<dbReference type="GO" id="GO:0008270">
    <property type="term" value="F:zinc ion binding"/>
    <property type="evidence" value="ECO:0007669"/>
    <property type="project" value="UniProtKB-KW"/>
</dbReference>
<dbReference type="EMBL" id="KQ414889">
    <property type="protein sequence ID" value="KOC59820.1"/>
    <property type="molecule type" value="Genomic_DNA"/>
</dbReference>